<keyword evidence="9 18" id="KW-0630">Potassium</keyword>
<dbReference type="InterPro" id="IPR036652">
    <property type="entry name" value="YjeF_N_dom_sf"/>
</dbReference>
<feature type="binding site" evidence="18">
    <location>
        <begin position="56"/>
        <end position="60"/>
    </location>
    <ligand>
        <name>(6S)-NADPHX</name>
        <dbReference type="ChEBI" id="CHEBI:64076"/>
    </ligand>
</feature>
<evidence type="ECO:0000256" key="8">
    <source>
        <dbReference type="ARBA" id="ARBA00022857"/>
    </source>
</evidence>
<evidence type="ECO:0000256" key="5">
    <source>
        <dbReference type="ARBA" id="ARBA00022723"/>
    </source>
</evidence>
<comment type="similarity">
    <text evidence="3 19">In the N-terminal section; belongs to the NnrE/AIBP family.</text>
</comment>
<comment type="function">
    <text evidence="18">Catalyzes the epimerization of the S- and R-forms of NAD(P)HX, a damaged form of NAD(P)H that is a result of enzymatic or heat-dependent hydration. This is a prerequisite for the S-specific NAD(P)H-hydrate dehydratase to allow the repair of both epimers of NAD(P)HX.</text>
</comment>
<reference evidence="22" key="1">
    <citation type="submission" date="2022-10" db="EMBL/GenBank/DDBJ databases">
        <authorList>
            <person name="Yu W.X."/>
        </authorList>
    </citation>
    <scope>NUCLEOTIDE SEQUENCE</scope>
    <source>
        <strain evidence="22">D04</strain>
    </source>
</reference>
<evidence type="ECO:0000259" key="20">
    <source>
        <dbReference type="PROSITE" id="PS51383"/>
    </source>
</evidence>
<dbReference type="PIRSF" id="PIRSF017184">
    <property type="entry name" value="Nnr"/>
    <property type="match status" value="1"/>
</dbReference>
<dbReference type="EC" id="5.1.99.6" evidence="19"/>
<feature type="binding site" evidence="17">
    <location>
        <position position="265"/>
    </location>
    <ligand>
        <name>(6S)-NADPHX</name>
        <dbReference type="ChEBI" id="CHEBI:64076"/>
    </ligand>
</feature>
<name>A0AAE3SKY0_9BACT</name>
<dbReference type="GO" id="GO:0110051">
    <property type="term" value="P:metabolite repair"/>
    <property type="evidence" value="ECO:0007669"/>
    <property type="project" value="TreeGrafter"/>
</dbReference>
<dbReference type="Gene3D" id="3.40.1190.20">
    <property type="match status" value="1"/>
</dbReference>
<protein>
    <recommendedName>
        <fullName evidence="19">Bifunctional NAD(P)H-hydrate repair enzyme</fullName>
    </recommendedName>
    <alternativeName>
        <fullName evidence="19">Nicotinamide nucleotide repair protein</fullName>
    </alternativeName>
    <domain>
        <recommendedName>
            <fullName evidence="19">ADP-dependent (S)-NAD(P)H-hydrate dehydratase</fullName>
            <ecNumber evidence="19">4.2.1.136</ecNumber>
        </recommendedName>
        <alternativeName>
            <fullName evidence="19">ADP-dependent NAD(P)HX dehydratase</fullName>
        </alternativeName>
    </domain>
    <domain>
        <recommendedName>
            <fullName evidence="19">NAD(P)H-hydrate epimerase</fullName>
            <ecNumber evidence="19">5.1.99.6</ecNumber>
        </recommendedName>
    </domain>
</protein>
<comment type="function">
    <text evidence="17">Catalyzes the dehydration of the S-form of NAD(P)HX at the expense of ADP, which is converted to AMP. Together with NAD(P)HX epimerase, which catalyzes the epimerization of the S- and R-forms, the enzyme allows the repair of both epimers of NAD(P)HX, a damaged form of NAD(P)H that is a result of enzymatic or heat-dependent hydration.</text>
</comment>
<dbReference type="EC" id="4.2.1.136" evidence="19"/>
<comment type="caution">
    <text evidence="18">Lacks conserved residue(s) required for the propagation of feature annotation.</text>
</comment>
<evidence type="ECO:0000256" key="4">
    <source>
        <dbReference type="ARBA" id="ARBA00009524"/>
    </source>
</evidence>
<dbReference type="InterPro" id="IPR029056">
    <property type="entry name" value="Ribokinase-like"/>
</dbReference>
<keyword evidence="10 17" id="KW-0520">NAD</keyword>
<comment type="cofactor">
    <cofactor evidence="18 19">
        <name>K(+)</name>
        <dbReference type="ChEBI" id="CHEBI:29103"/>
    </cofactor>
    <text evidence="18 19">Binds 1 potassium ion per subunit.</text>
</comment>
<feature type="binding site" evidence="17">
    <location>
        <begin position="415"/>
        <end position="419"/>
    </location>
    <ligand>
        <name>AMP</name>
        <dbReference type="ChEBI" id="CHEBI:456215"/>
    </ligand>
</feature>
<feature type="binding site" evidence="17">
    <location>
        <position position="444"/>
    </location>
    <ligand>
        <name>AMP</name>
        <dbReference type="ChEBI" id="CHEBI:456215"/>
    </ligand>
</feature>
<dbReference type="PANTHER" id="PTHR12592:SF0">
    <property type="entry name" value="ATP-DEPENDENT (S)-NAD(P)H-HYDRATE DEHYDRATASE"/>
    <property type="match status" value="1"/>
</dbReference>
<comment type="catalytic activity">
    <reaction evidence="16 17 19">
        <text>(6S)-NADPHX + ADP = AMP + phosphate + NADPH + H(+)</text>
        <dbReference type="Rhea" id="RHEA:32235"/>
        <dbReference type="ChEBI" id="CHEBI:15378"/>
        <dbReference type="ChEBI" id="CHEBI:43474"/>
        <dbReference type="ChEBI" id="CHEBI:57783"/>
        <dbReference type="ChEBI" id="CHEBI:64076"/>
        <dbReference type="ChEBI" id="CHEBI:456215"/>
        <dbReference type="ChEBI" id="CHEBI:456216"/>
        <dbReference type="EC" id="4.2.1.136"/>
    </reaction>
</comment>
<dbReference type="SUPFAM" id="SSF64153">
    <property type="entry name" value="YjeF N-terminal domain-like"/>
    <property type="match status" value="1"/>
</dbReference>
<comment type="similarity">
    <text evidence="18">Belongs to the NnrE/AIBP family.</text>
</comment>
<evidence type="ECO:0000256" key="16">
    <source>
        <dbReference type="ARBA" id="ARBA00049209"/>
    </source>
</evidence>
<feature type="binding site" evidence="18">
    <location>
        <position position="57"/>
    </location>
    <ligand>
        <name>K(+)</name>
        <dbReference type="ChEBI" id="CHEBI:29103"/>
    </ligand>
</feature>
<dbReference type="GO" id="GO:0052855">
    <property type="term" value="F:ADP-dependent NAD(P)H-hydrate dehydratase activity"/>
    <property type="evidence" value="ECO:0007669"/>
    <property type="project" value="UniProtKB-UniRule"/>
</dbReference>
<dbReference type="EMBL" id="JAPDPI010000018">
    <property type="protein sequence ID" value="MCW3805990.1"/>
    <property type="molecule type" value="Genomic_DNA"/>
</dbReference>
<dbReference type="NCBIfam" id="TIGR00197">
    <property type="entry name" value="yjeF_nterm"/>
    <property type="match status" value="1"/>
</dbReference>
<comment type="catalytic activity">
    <reaction evidence="15 17 19">
        <text>(6S)-NADHX + ADP = AMP + phosphate + NADH + H(+)</text>
        <dbReference type="Rhea" id="RHEA:32223"/>
        <dbReference type="ChEBI" id="CHEBI:15378"/>
        <dbReference type="ChEBI" id="CHEBI:43474"/>
        <dbReference type="ChEBI" id="CHEBI:57945"/>
        <dbReference type="ChEBI" id="CHEBI:64074"/>
        <dbReference type="ChEBI" id="CHEBI:456215"/>
        <dbReference type="ChEBI" id="CHEBI:456216"/>
        <dbReference type="EC" id="4.2.1.136"/>
    </reaction>
</comment>
<evidence type="ECO:0000256" key="10">
    <source>
        <dbReference type="ARBA" id="ARBA00023027"/>
    </source>
</evidence>
<comment type="catalytic activity">
    <reaction evidence="2 18 19">
        <text>(6R)-NADPHX = (6S)-NADPHX</text>
        <dbReference type="Rhea" id="RHEA:32227"/>
        <dbReference type="ChEBI" id="CHEBI:64076"/>
        <dbReference type="ChEBI" id="CHEBI:64077"/>
        <dbReference type="EC" id="5.1.99.6"/>
    </reaction>
</comment>
<comment type="subunit">
    <text evidence="17">Homotetramer.</text>
</comment>
<dbReference type="InterPro" id="IPR030677">
    <property type="entry name" value="Nnr"/>
</dbReference>
<dbReference type="Proteomes" id="UP001207408">
    <property type="component" value="Unassembled WGS sequence"/>
</dbReference>
<dbReference type="SUPFAM" id="SSF53613">
    <property type="entry name" value="Ribokinase-like"/>
    <property type="match status" value="1"/>
</dbReference>
<keyword evidence="23" id="KW-1185">Reference proteome</keyword>
<evidence type="ECO:0000256" key="7">
    <source>
        <dbReference type="ARBA" id="ARBA00022840"/>
    </source>
</evidence>
<comment type="similarity">
    <text evidence="4 19">In the C-terminal section; belongs to the NnrD/CARKD family.</text>
</comment>
<evidence type="ECO:0000256" key="12">
    <source>
        <dbReference type="ARBA" id="ARBA00023239"/>
    </source>
</evidence>
<dbReference type="Pfam" id="PF01256">
    <property type="entry name" value="Carb_kinase"/>
    <property type="match status" value="1"/>
</dbReference>
<dbReference type="InterPro" id="IPR000631">
    <property type="entry name" value="CARKD"/>
</dbReference>
<comment type="cofactor">
    <cofactor evidence="17">
        <name>Mg(2+)</name>
        <dbReference type="ChEBI" id="CHEBI:18420"/>
    </cofactor>
</comment>
<dbReference type="PANTHER" id="PTHR12592">
    <property type="entry name" value="ATP-DEPENDENT (S)-NAD(P)H-HYDRATE DEHYDRATASE FAMILY MEMBER"/>
    <property type="match status" value="1"/>
</dbReference>
<feature type="binding site" evidence="17">
    <location>
        <position position="380"/>
    </location>
    <ligand>
        <name>(6S)-NADPHX</name>
        <dbReference type="ChEBI" id="CHEBI:64076"/>
    </ligand>
</feature>
<dbReference type="PROSITE" id="PS51383">
    <property type="entry name" value="YJEF_C_3"/>
    <property type="match status" value="1"/>
</dbReference>
<evidence type="ECO:0000259" key="21">
    <source>
        <dbReference type="PROSITE" id="PS51385"/>
    </source>
</evidence>
<comment type="similarity">
    <text evidence="17">Belongs to the NnrD/CARKD family.</text>
</comment>
<evidence type="ECO:0000256" key="3">
    <source>
        <dbReference type="ARBA" id="ARBA00006001"/>
    </source>
</evidence>
<dbReference type="Gene3D" id="3.40.50.10260">
    <property type="entry name" value="YjeF N-terminal domain"/>
    <property type="match status" value="1"/>
</dbReference>
<feature type="binding site" evidence="18">
    <location>
        <position position="127"/>
    </location>
    <ligand>
        <name>K(+)</name>
        <dbReference type="ChEBI" id="CHEBI:29103"/>
    </ligand>
</feature>
<accession>A0AAE3SKY0</accession>
<feature type="binding site" evidence="18">
    <location>
        <begin position="131"/>
        <end position="137"/>
    </location>
    <ligand>
        <name>(6S)-NADPHX</name>
        <dbReference type="ChEBI" id="CHEBI:64076"/>
    </ligand>
</feature>
<dbReference type="HAMAP" id="MF_01965">
    <property type="entry name" value="NADHX_dehydratase"/>
    <property type="match status" value="1"/>
</dbReference>
<feature type="binding site" evidence="18">
    <location>
        <position position="160"/>
    </location>
    <ligand>
        <name>(6S)-NADPHX</name>
        <dbReference type="ChEBI" id="CHEBI:64076"/>
    </ligand>
</feature>
<dbReference type="PROSITE" id="PS01050">
    <property type="entry name" value="YJEF_C_2"/>
    <property type="match status" value="1"/>
</dbReference>
<comment type="function">
    <text evidence="14 19">Bifunctional enzyme that catalyzes the epimerization of the S- and R-forms of NAD(P)HX and the dehydration of the S-form of NAD(P)HX at the expense of ADP, which is converted to AMP. This allows the repair of both epimers of NAD(P)HX, a damaged form of NAD(P)H that is a result of enzymatic or heat-dependent hydration.</text>
</comment>
<evidence type="ECO:0000256" key="1">
    <source>
        <dbReference type="ARBA" id="ARBA00000013"/>
    </source>
</evidence>
<dbReference type="NCBIfam" id="TIGR00196">
    <property type="entry name" value="yjeF_cterm"/>
    <property type="match status" value="1"/>
</dbReference>
<keyword evidence="8 17" id="KW-0521">NADP</keyword>
<evidence type="ECO:0000256" key="15">
    <source>
        <dbReference type="ARBA" id="ARBA00048238"/>
    </source>
</evidence>
<evidence type="ECO:0000256" key="17">
    <source>
        <dbReference type="HAMAP-Rule" id="MF_01965"/>
    </source>
</evidence>
<dbReference type="PROSITE" id="PS51385">
    <property type="entry name" value="YJEF_N"/>
    <property type="match status" value="1"/>
</dbReference>
<evidence type="ECO:0000313" key="22">
    <source>
        <dbReference type="EMBL" id="MCW3805990.1"/>
    </source>
</evidence>
<evidence type="ECO:0000256" key="9">
    <source>
        <dbReference type="ARBA" id="ARBA00022958"/>
    </source>
</evidence>
<keyword evidence="6 17" id="KW-0547">Nucleotide-binding</keyword>
<dbReference type="GO" id="GO:0005524">
    <property type="term" value="F:ATP binding"/>
    <property type="evidence" value="ECO:0007669"/>
    <property type="project" value="UniProtKB-UniRule"/>
</dbReference>
<evidence type="ECO:0000256" key="2">
    <source>
        <dbReference type="ARBA" id="ARBA00000909"/>
    </source>
</evidence>
<keyword evidence="7 17" id="KW-0067">ATP-binding</keyword>
<evidence type="ECO:0000256" key="14">
    <source>
        <dbReference type="ARBA" id="ARBA00025153"/>
    </source>
</evidence>
<dbReference type="GO" id="GO:0046496">
    <property type="term" value="P:nicotinamide nucleotide metabolic process"/>
    <property type="evidence" value="ECO:0007669"/>
    <property type="project" value="UniProtKB-UniRule"/>
</dbReference>
<dbReference type="InterPro" id="IPR004443">
    <property type="entry name" value="YjeF_N_dom"/>
</dbReference>
<dbReference type="Pfam" id="PF03853">
    <property type="entry name" value="YjeF_N"/>
    <property type="match status" value="1"/>
</dbReference>
<evidence type="ECO:0000256" key="13">
    <source>
        <dbReference type="ARBA" id="ARBA00023268"/>
    </source>
</evidence>
<keyword evidence="12 17" id="KW-0456">Lyase</keyword>
<feature type="domain" description="YjeF C-terminal" evidence="20">
    <location>
        <begin position="230"/>
        <end position="504"/>
    </location>
</feature>
<sequence>MKILSPHQIREIDQYTIKNEPISSLHLMDRAASAATDWILNNHMEYSFAIFCGTGNNGGDGLVMAKYLSLLPVNIKVFVIKFSEHLSPDAQTNLEVLRKTKPNIISEITDVSDIDFSCFNEDVVFIDAIFGSGLNRPTRGLAKKVIEQINNCTNTVISIDIPSGLFAEYDSSRILEGGIIEADITLSFQLPKLAFLLPENAKYVGKWEILNIGLLEKGIDLQQTTNYYTDKSKIQSIIKSRDKFSHKGNFGHALLIAGSYGKMGAAVLASRACLKAGVGLLTAHIPHWGYQIIQNSVAEAMTSIDRSEMFFTEFPQLNNYNALGIGPGLDTKRNSATAFEELLNQLSDQKLVVDADALNILSQNKFLLVKLPKHTILTPHPKEFERLAGKWKNEMHRLEILKDFCKQYNVITILKGAHTVVALPDGNCYFNSSGNPGMATAGSGDVLTGIILALLAQGYSEKDAALAGVYIHGMAGDHALKNESEESLIASDIITNLGNAFKSLRKQSK</sequence>
<dbReference type="CDD" id="cd01171">
    <property type="entry name" value="YXKO-related"/>
    <property type="match status" value="1"/>
</dbReference>
<keyword evidence="11 18" id="KW-0413">Isomerase</keyword>
<evidence type="ECO:0000256" key="6">
    <source>
        <dbReference type="ARBA" id="ARBA00022741"/>
    </source>
</evidence>
<evidence type="ECO:0000313" key="23">
    <source>
        <dbReference type="Proteomes" id="UP001207408"/>
    </source>
</evidence>
<dbReference type="GO" id="GO:0052856">
    <property type="term" value="F:NAD(P)HX epimerase activity"/>
    <property type="evidence" value="ECO:0007669"/>
    <property type="project" value="UniProtKB-UniRule"/>
</dbReference>
<dbReference type="HAMAP" id="MF_01966">
    <property type="entry name" value="NADHX_epimerase"/>
    <property type="match status" value="1"/>
</dbReference>
<proteinExistence type="inferred from homology"/>
<feature type="binding site" evidence="18">
    <location>
        <position position="163"/>
    </location>
    <ligand>
        <name>K(+)</name>
        <dbReference type="ChEBI" id="CHEBI:29103"/>
    </ligand>
</feature>
<keyword evidence="13" id="KW-0511">Multifunctional enzyme</keyword>
<feature type="binding site" evidence="17">
    <location>
        <position position="445"/>
    </location>
    <ligand>
        <name>(6S)-NADPHX</name>
        <dbReference type="ChEBI" id="CHEBI:64076"/>
    </ligand>
</feature>
<dbReference type="InterPro" id="IPR017953">
    <property type="entry name" value="Carbohydrate_kinase_pred_CS"/>
</dbReference>
<dbReference type="RefSeq" id="WP_301199362.1">
    <property type="nucleotide sequence ID" value="NZ_JAPDPI010000018.1"/>
</dbReference>
<feature type="binding site" evidence="17">
    <location>
        <position position="328"/>
    </location>
    <ligand>
        <name>(6S)-NADPHX</name>
        <dbReference type="ChEBI" id="CHEBI:64076"/>
    </ligand>
</feature>
<feature type="domain" description="YjeF N-terminal" evidence="21">
    <location>
        <begin position="9"/>
        <end position="220"/>
    </location>
</feature>
<evidence type="ECO:0000256" key="19">
    <source>
        <dbReference type="PIRNR" id="PIRNR017184"/>
    </source>
</evidence>
<gene>
    <name evidence="17" type="primary">nnrD</name>
    <name evidence="18" type="synonym">nnrE</name>
    <name evidence="22" type="ORF">OM074_10155</name>
</gene>
<organism evidence="22 23">
    <name type="scientific">Plebeiibacterium marinum</name>
    <dbReference type="NCBI Taxonomy" id="2992111"/>
    <lineage>
        <taxon>Bacteria</taxon>
        <taxon>Pseudomonadati</taxon>
        <taxon>Bacteroidota</taxon>
        <taxon>Bacteroidia</taxon>
        <taxon>Marinilabiliales</taxon>
        <taxon>Marinilabiliaceae</taxon>
        <taxon>Plebeiibacterium</taxon>
    </lineage>
</organism>
<dbReference type="AlphaFoldDB" id="A0AAE3SKY0"/>
<evidence type="ECO:0000256" key="18">
    <source>
        <dbReference type="HAMAP-Rule" id="MF_01966"/>
    </source>
</evidence>
<dbReference type="GO" id="GO:0046872">
    <property type="term" value="F:metal ion binding"/>
    <property type="evidence" value="ECO:0007669"/>
    <property type="project" value="UniProtKB-UniRule"/>
</dbReference>
<keyword evidence="5 18" id="KW-0479">Metal-binding</keyword>
<comment type="catalytic activity">
    <reaction evidence="1 18 19">
        <text>(6R)-NADHX = (6S)-NADHX</text>
        <dbReference type="Rhea" id="RHEA:32215"/>
        <dbReference type="ChEBI" id="CHEBI:64074"/>
        <dbReference type="ChEBI" id="CHEBI:64075"/>
        <dbReference type="EC" id="5.1.99.6"/>
    </reaction>
</comment>
<evidence type="ECO:0000256" key="11">
    <source>
        <dbReference type="ARBA" id="ARBA00023235"/>
    </source>
</evidence>
<comment type="caution">
    <text evidence="22">The sequence shown here is derived from an EMBL/GenBank/DDBJ whole genome shotgun (WGS) entry which is preliminary data.</text>
</comment>